<gene>
    <name evidence="1" type="ORF">CDG81_12685</name>
</gene>
<dbReference type="Proteomes" id="UP000215043">
    <property type="component" value="Chromosome"/>
</dbReference>
<dbReference type="CDD" id="cd00377">
    <property type="entry name" value="ICL_PEPM"/>
    <property type="match status" value="1"/>
</dbReference>
<name>A0A223RT23_9ACTN</name>
<evidence type="ECO:0008006" key="3">
    <source>
        <dbReference type="Google" id="ProtNLM"/>
    </source>
</evidence>
<evidence type="ECO:0000313" key="2">
    <source>
        <dbReference type="Proteomes" id="UP000215043"/>
    </source>
</evidence>
<dbReference type="KEGG" id="aey:CDG81_12685"/>
<dbReference type="GO" id="GO:0003824">
    <property type="term" value="F:catalytic activity"/>
    <property type="evidence" value="ECO:0007669"/>
    <property type="project" value="InterPro"/>
</dbReference>
<dbReference type="PANTHER" id="PTHR42905">
    <property type="entry name" value="PHOSPHOENOLPYRUVATE CARBOXYLASE"/>
    <property type="match status" value="1"/>
</dbReference>
<evidence type="ECO:0000313" key="1">
    <source>
        <dbReference type="EMBL" id="ASU79001.1"/>
    </source>
</evidence>
<accession>A0A223RT23</accession>
<protein>
    <recommendedName>
        <fullName evidence="3">Isocitrate lyase/phosphoenolpyruvate mutase family protein</fullName>
    </recommendedName>
</protein>
<dbReference type="Pfam" id="PF13714">
    <property type="entry name" value="PEP_mutase"/>
    <property type="match status" value="1"/>
</dbReference>
<reference evidence="1 2" key="1">
    <citation type="submission" date="2017-08" db="EMBL/GenBank/DDBJ databases">
        <title>The complete genome sequence of moderately halophilic actinomycete Actinopolyspora erythraea YIM 90600, the producer of novel erythromycin, novel actinopolysporins A-C and tubercidin.</title>
        <authorList>
            <person name="Yin M."/>
            <person name="Tang S."/>
        </authorList>
    </citation>
    <scope>NUCLEOTIDE SEQUENCE [LARGE SCALE GENOMIC DNA]</scope>
    <source>
        <strain evidence="1 2">YIM 90600</strain>
    </source>
</reference>
<dbReference type="InterPro" id="IPR015813">
    <property type="entry name" value="Pyrv/PenolPyrv_kinase-like_dom"/>
</dbReference>
<dbReference type="Gene3D" id="3.20.20.60">
    <property type="entry name" value="Phosphoenolpyruvate-binding domains"/>
    <property type="match status" value="1"/>
</dbReference>
<sequence length="275" mass="29952">MVDHSPGPDDLGYVTSRISGGREWIVSREFLKLHQPGAPVVVANVWDAATARWANEAGFTTVGTTSWAIAEAAGHDDHEGAPAELMLSVAARIVAAVDAPVTVDAEAGYGFAPEELVRRLVAMGAAGFNVEETDHRTGELVPAEEYGRYLAALRSELDRHEDPPVLNARVDGFLHAFLAGRTGVEKEPLPEVVDRANRYLAAGADCVYPIHATETATIGRLVERIDGPVNVSALPRSPTIRELTDLGVARISFGPRHWWSFEKWFKQQLVADRDR</sequence>
<dbReference type="AlphaFoldDB" id="A0A223RT23"/>
<proteinExistence type="predicted"/>
<dbReference type="InterPro" id="IPR040442">
    <property type="entry name" value="Pyrv_kinase-like_dom_sf"/>
</dbReference>
<dbReference type="SUPFAM" id="SSF51621">
    <property type="entry name" value="Phosphoenolpyruvate/pyruvate domain"/>
    <property type="match status" value="1"/>
</dbReference>
<dbReference type="InterPro" id="IPR039556">
    <property type="entry name" value="ICL/PEPM"/>
</dbReference>
<dbReference type="PANTHER" id="PTHR42905:SF16">
    <property type="entry name" value="CARBOXYPHOSPHONOENOLPYRUVATE PHOSPHONOMUTASE-LIKE PROTEIN (AFU_ORTHOLOGUE AFUA_5G07230)"/>
    <property type="match status" value="1"/>
</dbReference>
<dbReference type="EMBL" id="CP022752">
    <property type="protein sequence ID" value="ASU79001.1"/>
    <property type="molecule type" value="Genomic_DNA"/>
</dbReference>
<organism evidence="1 2">
    <name type="scientific">Actinopolyspora erythraea</name>
    <dbReference type="NCBI Taxonomy" id="414996"/>
    <lineage>
        <taxon>Bacteria</taxon>
        <taxon>Bacillati</taxon>
        <taxon>Actinomycetota</taxon>
        <taxon>Actinomycetes</taxon>
        <taxon>Actinopolysporales</taxon>
        <taxon>Actinopolysporaceae</taxon>
        <taxon>Actinopolyspora</taxon>
    </lineage>
</organism>